<evidence type="ECO:0000256" key="5">
    <source>
        <dbReference type="ARBA" id="ARBA00023004"/>
    </source>
</evidence>
<dbReference type="InterPro" id="IPR022837">
    <property type="entry name" value="MsrQ-like"/>
</dbReference>
<feature type="transmembrane region" description="Helical" evidence="7">
    <location>
        <begin position="69"/>
        <end position="90"/>
    </location>
</feature>
<dbReference type="RefSeq" id="WP_082924315.1">
    <property type="nucleotide sequence ID" value="NZ_BMIO01000003.1"/>
</dbReference>
<evidence type="ECO:0000313" key="10">
    <source>
        <dbReference type="Proteomes" id="UP000598997"/>
    </source>
</evidence>
<evidence type="ECO:0000313" key="9">
    <source>
        <dbReference type="EMBL" id="GGD40323.1"/>
    </source>
</evidence>
<name>A0A917DH82_9SPHN</name>
<evidence type="ECO:0000256" key="4">
    <source>
        <dbReference type="ARBA" id="ARBA00022989"/>
    </source>
</evidence>
<evidence type="ECO:0000259" key="8">
    <source>
        <dbReference type="Pfam" id="PF01794"/>
    </source>
</evidence>
<keyword evidence="10" id="KW-1185">Reference proteome</keyword>
<evidence type="ECO:0000256" key="1">
    <source>
        <dbReference type="ARBA" id="ARBA00004141"/>
    </source>
</evidence>
<dbReference type="AlphaFoldDB" id="A0A917DH82"/>
<keyword evidence="3 7" id="KW-0812">Transmembrane</keyword>
<feature type="transmembrane region" description="Helical" evidence="7">
    <location>
        <begin position="164"/>
        <end position="182"/>
    </location>
</feature>
<accession>A0A917DH82</accession>
<evidence type="ECO:0000256" key="7">
    <source>
        <dbReference type="SAM" id="Phobius"/>
    </source>
</evidence>
<comment type="caution">
    <text evidence="9">The sequence shown here is derived from an EMBL/GenBank/DDBJ whole genome shotgun (WGS) entry which is preliminary data.</text>
</comment>
<evidence type="ECO:0000256" key="6">
    <source>
        <dbReference type="ARBA" id="ARBA00023136"/>
    </source>
</evidence>
<dbReference type="GO" id="GO:0020037">
    <property type="term" value="F:heme binding"/>
    <property type="evidence" value="ECO:0007669"/>
    <property type="project" value="TreeGrafter"/>
</dbReference>
<dbReference type="InterPro" id="IPR013130">
    <property type="entry name" value="Fe3_Rdtase_TM_dom"/>
</dbReference>
<dbReference type="GO" id="GO:0010181">
    <property type="term" value="F:FMN binding"/>
    <property type="evidence" value="ECO:0007669"/>
    <property type="project" value="TreeGrafter"/>
</dbReference>
<reference evidence="9 10" key="1">
    <citation type="journal article" date="2014" name="Int. J. Syst. Evol. Microbiol.">
        <title>Complete genome sequence of Corynebacterium casei LMG S-19264T (=DSM 44701T), isolated from a smear-ripened cheese.</title>
        <authorList>
            <consortium name="US DOE Joint Genome Institute (JGI-PGF)"/>
            <person name="Walter F."/>
            <person name="Albersmeier A."/>
            <person name="Kalinowski J."/>
            <person name="Ruckert C."/>
        </authorList>
    </citation>
    <scope>NUCLEOTIDE SEQUENCE [LARGE SCALE GENOMIC DNA]</scope>
    <source>
        <strain evidence="9 10">CGMCC 1.15358</strain>
    </source>
</reference>
<dbReference type="OrthoDB" id="9788328at2"/>
<dbReference type="GO" id="GO:0016679">
    <property type="term" value="F:oxidoreductase activity, acting on diphenols and related substances as donors"/>
    <property type="evidence" value="ECO:0007669"/>
    <property type="project" value="TreeGrafter"/>
</dbReference>
<keyword evidence="4 7" id="KW-1133">Transmembrane helix</keyword>
<dbReference type="PANTHER" id="PTHR36964">
    <property type="entry name" value="PROTEIN-METHIONINE-SULFOXIDE REDUCTASE HEME-BINDING SUBUNIT MSRQ"/>
    <property type="match status" value="1"/>
</dbReference>
<organism evidence="9 10">
    <name type="scientific">Croceicoccus pelagius</name>
    <dbReference type="NCBI Taxonomy" id="1703341"/>
    <lineage>
        <taxon>Bacteria</taxon>
        <taxon>Pseudomonadati</taxon>
        <taxon>Pseudomonadota</taxon>
        <taxon>Alphaproteobacteria</taxon>
        <taxon>Sphingomonadales</taxon>
        <taxon>Erythrobacteraceae</taxon>
        <taxon>Croceicoccus</taxon>
    </lineage>
</organism>
<keyword evidence="2" id="KW-0813">Transport</keyword>
<evidence type="ECO:0000256" key="2">
    <source>
        <dbReference type="ARBA" id="ARBA00022448"/>
    </source>
</evidence>
<keyword evidence="6 7" id="KW-0472">Membrane</keyword>
<proteinExistence type="predicted"/>
<gene>
    <name evidence="9" type="primary">msrQ</name>
    <name evidence="9" type="ORF">GCM10010989_13080</name>
</gene>
<feature type="transmembrane region" description="Helical" evidence="7">
    <location>
        <begin position="39"/>
        <end position="57"/>
    </location>
</feature>
<feature type="transmembrane region" description="Helical" evidence="7">
    <location>
        <begin position="102"/>
        <end position="123"/>
    </location>
</feature>
<feature type="domain" description="Ferric oxidoreductase" evidence="8">
    <location>
        <begin position="36"/>
        <end position="151"/>
    </location>
</feature>
<dbReference type="Pfam" id="PF01794">
    <property type="entry name" value="Ferric_reduct"/>
    <property type="match status" value="1"/>
</dbReference>
<keyword evidence="5" id="KW-0408">Iron</keyword>
<dbReference type="GO" id="GO:0005886">
    <property type="term" value="C:plasma membrane"/>
    <property type="evidence" value="ECO:0007669"/>
    <property type="project" value="TreeGrafter"/>
</dbReference>
<comment type="subcellular location">
    <subcellularLocation>
        <location evidence="1">Membrane</location>
        <topology evidence="1">Multi-pass membrane protein</topology>
    </subcellularLocation>
</comment>
<dbReference type="Proteomes" id="UP000598997">
    <property type="component" value="Unassembled WGS sequence"/>
</dbReference>
<feature type="transmembrane region" description="Helical" evidence="7">
    <location>
        <begin position="143"/>
        <end position="158"/>
    </location>
</feature>
<evidence type="ECO:0000256" key="3">
    <source>
        <dbReference type="ARBA" id="ARBA00022692"/>
    </source>
</evidence>
<sequence>MRPRKALFWLALAVPAALMIADLARGTLAMDLLHPTGELSLRLMVLALLSGPLIEVFGPNRFLRGWVAIRRDLGVAAFGYGALHLVFYAIDMGALRPIIAEFALPAIWIGWLGFALMLAAAAISTNRAMAALGRRRWKRIQQGIYAAFILALLHWALLDRAWGPPLIHLAPVALAWALRFAVQFRRRLNRRKIA</sequence>
<dbReference type="PANTHER" id="PTHR36964:SF1">
    <property type="entry name" value="PROTEIN-METHIONINE-SULFOXIDE REDUCTASE HEME-BINDING SUBUNIT MSRQ"/>
    <property type="match status" value="1"/>
</dbReference>
<dbReference type="EMBL" id="BMIO01000003">
    <property type="protein sequence ID" value="GGD40323.1"/>
    <property type="molecule type" value="Genomic_DNA"/>
</dbReference>
<protein>
    <submittedName>
        <fullName evidence="9">Protein-methionine-sulfoxide reductase heme-binding subunit MsrQ</fullName>
    </submittedName>
</protein>